<dbReference type="OrthoDB" id="437274at2759"/>
<protein>
    <recommendedName>
        <fullName evidence="3">Ubiquitin-like domain-containing protein</fullName>
    </recommendedName>
</protein>
<organism evidence="1 2">
    <name type="scientific">Symbiodinium necroappetens</name>
    <dbReference type="NCBI Taxonomy" id="1628268"/>
    <lineage>
        <taxon>Eukaryota</taxon>
        <taxon>Sar</taxon>
        <taxon>Alveolata</taxon>
        <taxon>Dinophyceae</taxon>
        <taxon>Suessiales</taxon>
        <taxon>Symbiodiniaceae</taxon>
        <taxon>Symbiodinium</taxon>
    </lineage>
</organism>
<reference evidence="1" key="1">
    <citation type="submission" date="2021-02" db="EMBL/GenBank/DDBJ databases">
        <authorList>
            <person name="Dougan E. K."/>
            <person name="Rhodes N."/>
            <person name="Thang M."/>
            <person name="Chan C."/>
        </authorList>
    </citation>
    <scope>NUCLEOTIDE SEQUENCE</scope>
</reference>
<keyword evidence="2" id="KW-1185">Reference proteome</keyword>
<sequence length="179" mass="19841">MSTAAEEEMVVEVQTLAGTKVGTTRLPLNASVRTLRDEIQRWQRPKEGAYEDPEMKLGCSRQPDRRKLLTGRSILDDRQPLRSYCTYSGEPLVVTAVKGKTVDVAVQCGQETLLMSVSTSTTVAMIKDQLCDDLGWDVSLARLSLLLPLEVLPLDDEDLLLSSGFVPGSFFRLTKRPPD</sequence>
<dbReference type="AlphaFoldDB" id="A0A813BSK1"/>
<comment type="caution">
    <text evidence="1">The sequence shown here is derived from an EMBL/GenBank/DDBJ whole genome shotgun (WGS) entry which is preliminary data.</text>
</comment>
<dbReference type="Proteomes" id="UP000601435">
    <property type="component" value="Unassembled WGS sequence"/>
</dbReference>
<dbReference type="SUPFAM" id="SSF54236">
    <property type="entry name" value="Ubiquitin-like"/>
    <property type="match status" value="1"/>
</dbReference>
<dbReference type="EMBL" id="CAJNJA010076097">
    <property type="protein sequence ID" value="CAE7916737.1"/>
    <property type="molecule type" value="Genomic_DNA"/>
</dbReference>
<gene>
    <name evidence="1" type="ORF">SNEC2469_LOCUS31427</name>
</gene>
<name>A0A813BSK1_9DINO</name>
<dbReference type="InterPro" id="IPR029071">
    <property type="entry name" value="Ubiquitin-like_domsf"/>
</dbReference>
<accession>A0A813BSK1</accession>
<evidence type="ECO:0008006" key="3">
    <source>
        <dbReference type="Google" id="ProtNLM"/>
    </source>
</evidence>
<evidence type="ECO:0000313" key="2">
    <source>
        <dbReference type="Proteomes" id="UP000601435"/>
    </source>
</evidence>
<evidence type="ECO:0000313" key="1">
    <source>
        <dbReference type="EMBL" id="CAE7916737.1"/>
    </source>
</evidence>
<proteinExistence type="predicted"/>